<organism evidence="6 7">
    <name type="scientific">Smutsornis africanus</name>
    <name type="common">Double-banded courser</name>
    <name type="synonym">Rhinoptilus africanus</name>
    <dbReference type="NCBI Taxonomy" id="240209"/>
    <lineage>
        <taxon>Eukaryota</taxon>
        <taxon>Metazoa</taxon>
        <taxon>Chordata</taxon>
        <taxon>Craniata</taxon>
        <taxon>Vertebrata</taxon>
        <taxon>Euteleostomi</taxon>
        <taxon>Archelosauria</taxon>
        <taxon>Archosauria</taxon>
        <taxon>Dinosauria</taxon>
        <taxon>Saurischia</taxon>
        <taxon>Theropoda</taxon>
        <taxon>Coelurosauria</taxon>
        <taxon>Aves</taxon>
        <taxon>Neognathae</taxon>
        <taxon>Neoaves</taxon>
        <taxon>Charadriiformes</taxon>
        <taxon>Glareolidae</taxon>
        <taxon>Rhinoptilus</taxon>
    </lineage>
</organism>
<feature type="domain" description="H15" evidence="5">
    <location>
        <begin position="26"/>
        <end position="104"/>
    </location>
</feature>
<dbReference type="PANTHER" id="PTHR11467">
    <property type="entry name" value="HISTONE H1"/>
    <property type="match status" value="1"/>
</dbReference>
<protein>
    <submittedName>
        <fullName evidence="6">B4 protein</fullName>
    </submittedName>
</protein>
<dbReference type="GO" id="GO:0006334">
    <property type="term" value="P:nucleosome assembly"/>
    <property type="evidence" value="ECO:0007669"/>
    <property type="project" value="InterPro"/>
</dbReference>
<evidence type="ECO:0000256" key="1">
    <source>
        <dbReference type="ARBA" id="ARBA00004123"/>
    </source>
</evidence>
<evidence type="ECO:0000256" key="2">
    <source>
        <dbReference type="ARBA" id="ARBA00022454"/>
    </source>
</evidence>
<dbReference type="SMART" id="SM00526">
    <property type="entry name" value="H15"/>
    <property type="match status" value="1"/>
</dbReference>
<dbReference type="AlphaFoldDB" id="A0A7L1IQP7"/>
<name>A0A7L1IQP7_SMUAF</name>
<dbReference type="GO" id="GO:0030261">
    <property type="term" value="P:chromosome condensation"/>
    <property type="evidence" value="ECO:0007669"/>
    <property type="project" value="TreeGrafter"/>
</dbReference>
<dbReference type="EMBL" id="VXBO01006683">
    <property type="protein sequence ID" value="NXN40607.1"/>
    <property type="molecule type" value="Genomic_DNA"/>
</dbReference>
<dbReference type="GO" id="GO:0000786">
    <property type="term" value="C:nucleosome"/>
    <property type="evidence" value="ECO:0007669"/>
    <property type="project" value="InterPro"/>
</dbReference>
<feature type="non-terminal residue" evidence="6">
    <location>
        <position position="147"/>
    </location>
</feature>
<sequence length="147" mass="15236">LLSLLAAEAAGTAQLPRPPARGWCTSHPSTLHMVIEALQAQDEKKGTSVVAIKRFILAKYPTVDPIRLKYLLKQALSRGLSRGDLVRPRNSSAVGATGRFKVSRGAAGPEMVGLGAVAPPGPASTLLLLSVGPQEPAAQGAARPGRS</sequence>
<keyword evidence="4" id="KW-0539">Nucleus</keyword>
<keyword evidence="7" id="KW-1185">Reference proteome</keyword>
<evidence type="ECO:0000256" key="3">
    <source>
        <dbReference type="ARBA" id="ARBA00023125"/>
    </source>
</evidence>
<proteinExistence type="predicted"/>
<dbReference type="Gene3D" id="1.10.10.10">
    <property type="entry name" value="Winged helix-like DNA-binding domain superfamily/Winged helix DNA-binding domain"/>
    <property type="match status" value="1"/>
</dbReference>
<evidence type="ECO:0000313" key="7">
    <source>
        <dbReference type="Proteomes" id="UP000525158"/>
    </source>
</evidence>
<gene>
    <name evidence="6" type="primary">B4</name>
    <name evidence="6" type="ORF">RHIAFR_R14743</name>
</gene>
<dbReference type="SUPFAM" id="SSF46785">
    <property type="entry name" value="Winged helix' DNA-binding domain"/>
    <property type="match status" value="1"/>
</dbReference>
<dbReference type="InterPro" id="IPR036388">
    <property type="entry name" value="WH-like_DNA-bd_sf"/>
</dbReference>
<evidence type="ECO:0000256" key="4">
    <source>
        <dbReference type="ARBA" id="ARBA00023242"/>
    </source>
</evidence>
<evidence type="ECO:0000313" key="6">
    <source>
        <dbReference type="EMBL" id="NXN40607.1"/>
    </source>
</evidence>
<dbReference type="InterPro" id="IPR005818">
    <property type="entry name" value="Histone_H1/H5_H15"/>
</dbReference>
<dbReference type="GO" id="GO:0031492">
    <property type="term" value="F:nucleosomal DNA binding"/>
    <property type="evidence" value="ECO:0007669"/>
    <property type="project" value="TreeGrafter"/>
</dbReference>
<dbReference type="FunFam" id="1.10.10.10:FF:000393">
    <property type="entry name" value="Oocyte-specific H1 histone"/>
    <property type="match status" value="1"/>
</dbReference>
<dbReference type="Pfam" id="PF00538">
    <property type="entry name" value="Linker_histone"/>
    <property type="match status" value="1"/>
</dbReference>
<dbReference type="Proteomes" id="UP000525158">
    <property type="component" value="Unassembled WGS sequence"/>
</dbReference>
<dbReference type="GO" id="GO:0005634">
    <property type="term" value="C:nucleus"/>
    <property type="evidence" value="ECO:0007669"/>
    <property type="project" value="UniProtKB-SubCell"/>
</dbReference>
<dbReference type="InterPro" id="IPR036390">
    <property type="entry name" value="WH_DNA-bd_sf"/>
</dbReference>
<dbReference type="CDD" id="cd00073">
    <property type="entry name" value="H15"/>
    <property type="match status" value="1"/>
</dbReference>
<keyword evidence="3" id="KW-0238">DNA-binding</keyword>
<accession>A0A7L1IQP7</accession>
<comment type="subcellular location">
    <subcellularLocation>
        <location evidence="1">Nucleus</location>
    </subcellularLocation>
</comment>
<dbReference type="PROSITE" id="PS51504">
    <property type="entry name" value="H15"/>
    <property type="match status" value="1"/>
</dbReference>
<dbReference type="PANTHER" id="PTHR11467:SF42">
    <property type="entry name" value="HISTONE H1.8"/>
    <property type="match status" value="1"/>
</dbReference>
<feature type="non-terminal residue" evidence="6">
    <location>
        <position position="1"/>
    </location>
</feature>
<dbReference type="GO" id="GO:0003690">
    <property type="term" value="F:double-stranded DNA binding"/>
    <property type="evidence" value="ECO:0007669"/>
    <property type="project" value="TreeGrafter"/>
</dbReference>
<dbReference type="GO" id="GO:0045910">
    <property type="term" value="P:negative regulation of DNA recombination"/>
    <property type="evidence" value="ECO:0007669"/>
    <property type="project" value="TreeGrafter"/>
</dbReference>
<comment type="caution">
    <text evidence="6">The sequence shown here is derived from an EMBL/GenBank/DDBJ whole genome shotgun (WGS) entry which is preliminary data.</text>
</comment>
<keyword evidence="2" id="KW-0158">Chromosome</keyword>
<evidence type="ECO:0000259" key="5">
    <source>
        <dbReference type="PROSITE" id="PS51504"/>
    </source>
</evidence>
<reference evidence="6 7" key="1">
    <citation type="submission" date="2019-09" db="EMBL/GenBank/DDBJ databases">
        <title>Bird 10,000 Genomes (B10K) Project - Family phase.</title>
        <authorList>
            <person name="Zhang G."/>
        </authorList>
    </citation>
    <scope>NUCLEOTIDE SEQUENCE [LARGE SCALE GENOMIC DNA]</scope>
    <source>
        <strain evidence="6">B10K-DU-002-36</strain>
        <tissue evidence="6">Muscle</tissue>
    </source>
</reference>